<dbReference type="PANTHER" id="PTHR12558:SF13">
    <property type="entry name" value="CELL DIVISION CYCLE PROTEIN 27 HOMOLOG"/>
    <property type="match status" value="1"/>
</dbReference>
<dbReference type="Pfam" id="PF12895">
    <property type="entry name" value="ANAPC3"/>
    <property type="match status" value="1"/>
</dbReference>
<evidence type="ECO:0000256" key="1">
    <source>
        <dbReference type="ARBA" id="ARBA00022737"/>
    </source>
</evidence>
<gene>
    <name evidence="6" type="ORF">ECRASSUSDP1_LOCUS642</name>
</gene>
<dbReference type="Pfam" id="PF13432">
    <property type="entry name" value="TPR_16"/>
    <property type="match status" value="1"/>
</dbReference>
<reference evidence="6" key="1">
    <citation type="submission" date="2023-07" db="EMBL/GenBank/DDBJ databases">
        <authorList>
            <consortium name="AG Swart"/>
            <person name="Singh M."/>
            <person name="Singh A."/>
            <person name="Seah K."/>
            <person name="Emmerich C."/>
        </authorList>
    </citation>
    <scope>NUCLEOTIDE SEQUENCE</scope>
    <source>
        <strain evidence="6">DP1</strain>
    </source>
</reference>
<feature type="compositionally biased region" description="Polar residues" evidence="5">
    <location>
        <begin position="219"/>
        <end position="230"/>
    </location>
</feature>
<evidence type="ECO:0000256" key="3">
    <source>
        <dbReference type="ARBA" id="ARBA00038210"/>
    </source>
</evidence>
<organism evidence="6 7">
    <name type="scientific">Euplotes crassus</name>
    <dbReference type="NCBI Taxonomy" id="5936"/>
    <lineage>
        <taxon>Eukaryota</taxon>
        <taxon>Sar</taxon>
        <taxon>Alveolata</taxon>
        <taxon>Ciliophora</taxon>
        <taxon>Intramacronucleata</taxon>
        <taxon>Spirotrichea</taxon>
        <taxon>Hypotrichia</taxon>
        <taxon>Euplotida</taxon>
        <taxon>Euplotidae</taxon>
        <taxon>Moneuplotes</taxon>
    </lineage>
</organism>
<feature type="region of interest" description="Disordered" evidence="5">
    <location>
        <begin position="275"/>
        <end position="296"/>
    </location>
</feature>
<comment type="caution">
    <text evidence="6">The sequence shown here is derived from an EMBL/GenBank/DDBJ whole genome shotgun (WGS) entry which is preliminary data.</text>
</comment>
<dbReference type="InterPro" id="IPR019734">
    <property type="entry name" value="TPR_rpt"/>
</dbReference>
<dbReference type="GO" id="GO:0051301">
    <property type="term" value="P:cell division"/>
    <property type="evidence" value="ECO:0007669"/>
    <property type="project" value="TreeGrafter"/>
</dbReference>
<evidence type="ECO:0000256" key="5">
    <source>
        <dbReference type="SAM" id="MobiDB-lite"/>
    </source>
</evidence>
<dbReference type="GO" id="GO:0031145">
    <property type="term" value="P:anaphase-promoting complex-dependent catabolic process"/>
    <property type="evidence" value="ECO:0007669"/>
    <property type="project" value="TreeGrafter"/>
</dbReference>
<feature type="repeat" description="TPR" evidence="4">
    <location>
        <begin position="598"/>
        <end position="631"/>
    </location>
</feature>
<accession>A0AAD1X3F0</accession>
<evidence type="ECO:0000313" key="7">
    <source>
        <dbReference type="Proteomes" id="UP001295684"/>
    </source>
</evidence>
<dbReference type="PROSITE" id="PS50005">
    <property type="entry name" value="TPR"/>
    <property type="match status" value="5"/>
</dbReference>
<feature type="repeat" description="TPR" evidence="4">
    <location>
        <begin position="530"/>
        <end position="563"/>
    </location>
</feature>
<dbReference type="GO" id="GO:0005680">
    <property type="term" value="C:anaphase-promoting complex"/>
    <property type="evidence" value="ECO:0007669"/>
    <property type="project" value="TreeGrafter"/>
</dbReference>
<dbReference type="SUPFAM" id="SSF48452">
    <property type="entry name" value="TPR-like"/>
    <property type="match status" value="2"/>
</dbReference>
<keyword evidence="2 4" id="KW-0802">TPR repeat</keyword>
<evidence type="ECO:0000313" key="6">
    <source>
        <dbReference type="EMBL" id="CAI2359354.1"/>
    </source>
</evidence>
<dbReference type="Pfam" id="PF13181">
    <property type="entry name" value="TPR_8"/>
    <property type="match status" value="1"/>
</dbReference>
<keyword evidence="7" id="KW-1185">Reference proteome</keyword>
<evidence type="ECO:0008006" key="8">
    <source>
        <dbReference type="Google" id="ProtNLM"/>
    </source>
</evidence>
<feature type="repeat" description="TPR" evidence="4">
    <location>
        <begin position="116"/>
        <end position="149"/>
    </location>
</feature>
<dbReference type="Pfam" id="PF07719">
    <property type="entry name" value="TPR_2"/>
    <property type="match status" value="1"/>
</dbReference>
<dbReference type="PANTHER" id="PTHR12558">
    <property type="entry name" value="CELL DIVISION CYCLE 16,23,27"/>
    <property type="match status" value="1"/>
</dbReference>
<proteinExistence type="inferred from homology"/>
<dbReference type="GO" id="GO:0016567">
    <property type="term" value="P:protein ubiquitination"/>
    <property type="evidence" value="ECO:0007669"/>
    <property type="project" value="TreeGrafter"/>
</dbReference>
<feature type="repeat" description="TPR" evidence="4">
    <location>
        <begin position="462"/>
        <end position="495"/>
    </location>
</feature>
<dbReference type="GO" id="GO:0005737">
    <property type="term" value="C:cytoplasm"/>
    <property type="evidence" value="ECO:0007669"/>
    <property type="project" value="TreeGrafter"/>
</dbReference>
<dbReference type="Gene3D" id="1.25.40.10">
    <property type="entry name" value="Tetratricopeptide repeat domain"/>
    <property type="match status" value="4"/>
</dbReference>
<feature type="repeat" description="TPR" evidence="4">
    <location>
        <begin position="428"/>
        <end position="461"/>
    </location>
</feature>
<dbReference type="EMBL" id="CAMPGE010000601">
    <property type="protein sequence ID" value="CAI2359354.1"/>
    <property type="molecule type" value="Genomic_DNA"/>
</dbReference>
<dbReference type="InterPro" id="IPR011990">
    <property type="entry name" value="TPR-like_helical_dom_sf"/>
</dbReference>
<feature type="region of interest" description="Disordered" evidence="5">
    <location>
        <begin position="207"/>
        <end position="230"/>
    </location>
</feature>
<protein>
    <recommendedName>
        <fullName evidence="8">TPR-like protein</fullName>
    </recommendedName>
</protein>
<dbReference type="PROSITE" id="PS50293">
    <property type="entry name" value="TPR_REGION"/>
    <property type="match status" value="2"/>
</dbReference>
<feature type="compositionally biased region" description="Polar residues" evidence="5">
    <location>
        <begin position="277"/>
        <end position="296"/>
    </location>
</feature>
<dbReference type="Proteomes" id="UP001295684">
    <property type="component" value="Unassembled WGS sequence"/>
</dbReference>
<dbReference type="AlphaFoldDB" id="A0AAD1X3F0"/>
<evidence type="ECO:0000256" key="2">
    <source>
        <dbReference type="ARBA" id="ARBA00022803"/>
    </source>
</evidence>
<dbReference type="Pfam" id="PF00515">
    <property type="entry name" value="TPR_1"/>
    <property type="match status" value="1"/>
</dbReference>
<sequence length="654" mass="74695">MKTVLQQQLKDAVHNSLKNELYDNAAFLCERLFAEIDNEEVRLLLAECYDKINKPTKAYEILLKCQEEANRYKLAKLCFKLNKLSDAEKALLGIQSTLNSSSLDERRQHKSVANGAAGYYLLGLINAKNEKEAKALQYYQEALKLDPTLWCAFEKLVSYSNSNLPTGKNNITEYISKFFPRGDDEPSVEIKENMKNSGENKDQIYSPIQEKEDDPQDIYTPTGNNSNYITPTAVGKNARRYNTILNNAPHQIAHESRLSGVSPGSIYQDKNDKKYIGSSTGEQVKPFKTTTSPNRGNISLSKSSLSSKHHFSRDASKNDCGDLMSLLSYIGEAYLRQMLYDCPGAIEAYKALPDNQYETGWVLAQVGCCYLDMQNFKSCERTFLHLRKIEPYTVEGLEHYSICLWQLKKKVELCSLSNFALKKNTLTPETWIIVGNCYSLQNEHEAAIKFFKRAIQLDNSCGMAFTLLGHEHFEVENYDEAEKQYRRGISVDKRNFKAFWGVGNIFMKQENYKNALTQFSMAESIYKKSSFIQSYIGMTLMKLNQTEYALERFEKAQRLNPNSPMNAFMMIQALTNLNRNEDALAMANALINTHPKETSLYIHRGKLWKKLGKKEEALNDYNKALDLNPKDSNTVKNLIDKLNTSNDFNEDAEI</sequence>
<name>A0AAD1X3F0_EUPCR</name>
<comment type="similarity">
    <text evidence="3">Belongs to the APC3/CDC27 family.</text>
</comment>
<dbReference type="InterPro" id="IPR013105">
    <property type="entry name" value="TPR_2"/>
</dbReference>
<dbReference type="GO" id="GO:0007091">
    <property type="term" value="P:metaphase/anaphase transition of mitotic cell cycle"/>
    <property type="evidence" value="ECO:0007669"/>
    <property type="project" value="TreeGrafter"/>
</dbReference>
<keyword evidence="1" id="KW-0677">Repeat</keyword>
<evidence type="ECO:0000256" key="4">
    <source>
        <dbReference type="PROSITE-ProRule" id="PRU00339"/>
    </source>
</evidence>
<dbReference type="SMART" id="SM00028">
    <property type="entry name" value="TPR"/>
    <property type="match status" value="8"/>
</dbReference>